<dbReference type="EMBL" id="BMVO01000022">
    <property type="protein sequence ID" value="GHB22420.1"/>
    <property type="molecule type" value="Genomic_DNA"/>
</dbReference>
<comment type="caution">
    <text evidence="1">The sequence shown here is derived from an EMBL/GenBank/DDBJ whole genome shotgun (WGS) entry which is preliminary data.</text>
</comment>
<reference evidence="2" key="1">
    <citation type="journal article" date="2019" name="Int. J. Syst. Evol. Microbiol.">
        <title>The Global Catalogue of Microorganisms (GCM) 10K type strain sequencing project: providing services to taxonomists for standard genome sequencing and annotation.</title>
        <authorList>
            <consortium name="The Broad Institute Genomics Platform"/>
            <consortium name="The Broad Institute Genome Sequencing Center for Infectious Disease"/>
            <person name="Wu L."/>
            <person name="Ma J."/>
        </authorList>
    </citation>
    <scope>NUCLEOTIDE SEQUENCE [LARGE SCALE GENOMIC DNA]</scope>
    <source>
        <strain evidence="2">JCM 4737</strain>
    </source>
</reference>
<sequence length="124" mass="13524">MRRDCVRSYGGEWFEGLAADEQFEVLRDLSGFCIQARATVKDGPEGVRAGIRPTHTSAVLITPGQLPAQLTKIINLPRNERVKKFRPLVALLGGTDKRRRERSCAVGCTMPGTIQSGINPSDSG</sequence>
<evidence type="ECO:0000313" key="1">
    <source>
        <dbReference type="EMBL" id="GHB22420.1"/>
    </source>
</evidence>
<organism evidence="1 2">
    <name type="scientific">Streptomyces chryseus</name>
    <dbReference type="NCBI Taxonomy" id="68186"/>
    <lineage>
        <taxon>Bacteria</taxon>
        <taxon>Bacillati</taxon>
        <taxon>Actinomycetota</taxon>
        <taxon>Actinomycetes</taxon>
        <taxon>Kitasatosporales</taxon>
        <taxon>Streptomycetaceae</taxon>
        <taxon>Streptomyces</taxon>
    </lineage>
</organism>
<proteinExistence type="predicted"/>
<name>A0ABQ3E0T5_9ACTN</name>
<accession>A0ABQ3E0T5</accession>
<dbReference type="Proteomes" id="UP000599437">
    <property type="component" value="Unassembled WGS sequence"/>
</dbReference>
<evidence type="ECO:0000313" key="2">
    <source>
        <dbReference type="Proteomes" id="UP000599437"/>
    </source>
</evidence>
<protein>
    <submittedName>
        <fullName evidence="1">Uncharacterized protein</fullName>
    </submittedName>
</protein>
<dbReference type="InterPro" id="IPR046002">
    <property type="entry name" value="DUF5958"/>
</dbReference>
<dbReference type="Pfam" id="PF19383">
    <property type="entry name" value="DUF5958"/>
    <property type="match status" value="1"/>
</dbReference>
<dbReference type="RefSeq" id="WP_189716106.1">
    <property type="nucleotide sequence ID" value="NZ_BMVO01000022.1"/>
</dbReference>
<gene>
    <name evidence="1" type="ORF">GCM10010346_52620</name>
</gene>
<keyword evidence="2" id="KW-1185">Reference proteome</keyword>